<dbReference type="Pfam" id="PF13407">
    <property type="entry name" value="Peripla_BP_4"/>
    <property type="match status" value="1"/>
</dbReference>
<gene>
    <name evidence="6" type="ORF">GCM10025864_25770</name>
</gene>
<comment type="similarity">
    <text evidence="2">Belongs to the bacterial solute-binding protein 2 family.</text>
</comment>
<protein>
    <submittedName>
        <fullName evidence="6">Sugar ABC transporter</fullName>
    </submittedName>
</protein>
<dbReference type="SUPFAM" id="SSF53822">
    <property type="entry name" value="Periplasmic binding protein-like I"/>
    <property type="match status" value="1"/>
</dbReference>
<keyword evidence="3 4" id="KW-0732">Signal</keyword>
<keyword evidence="7" id="KW-1185">Reference proteome</keyword>
<comment type="subcellular location">
    <subcellularLocation>
        <location evidence="1">Cell envelope</location>
    </subcellularLocation>
</comment>
<feature type="signal peptide" evidence="4">
    <location>
        <begin position="1"/>
        <end position="30"/>
    </location>
</feature>
<dbReference type="Gene3D" id="3.40.50.2300">
    <property type="match status" value="2"/>
</dbReference>
<accession>A0ABQ6I4C9</accession>
<organism evidence="6 7">
    <name type="scientific">Luteimicrobium album</name>
    <dbReference type="NCBI Taxonomy" id="1054550"/>
    <lineage>
        <taxon>Bacteria</taxon>
        <taxon>Bacillati</taxon>
        <taxon>Actinomycetota</taxon>
        <taxon>Actinomycetes</taxon>
        <taxon>Micrococcales</taxon>
        <taxon>Luteimicrobium</taxon>
    </lineage>
</organism>
<reference evidence="7" key="1">
    <citation type="journal article" date="2019" name="Int. J. Syst. Evol. Microbiol.">
        <title>The Global Catalogue of Microorganisms (GCM) 10K type strain sequencing project: providing services to taxonomists for standard genome sequencing and annotation.</title>
        <authorList>
            <consortium name="The Broad Institute Genomics Platform"/>
            <consortium name="The Broad Institute Genome Sequencing Center for Infectious Disease"/>
            <person name="Wu L."/>
            <person name="Ma J."/>
        </authorList>
    </citation>
    <scope>NUCLEOTIDE SEQUENCE [LARGE SCALE GENOMIC DNA]</scope>
    <source>
        <strain evidence="7">NBRC 106348</strain>
    </source>
</reference>
<dbReference type="InterPro" id="IPR028082">
    <property type="entry name" value="Peripla_BP_I"/>
</dbReference>
<dbReference type="PANTHER" id="PTHR46847:SF2">
    <property type="entry name" value="ABC TRANSPORTER SUGAR-BINDING PROTEIN"/>
    <property type="match status" value="1"/>
</dbReference>
<feature type="domain" description="Periplasmic binding protein" evidence="5">
    <location>
        <begin position="49"/>
        <end position="324"/>
    </location>
</feature>
<name>A0ABQ6I4C9_9MICO</name>
<evidence type="ECO:0000313" key="6">
    <source>
        <dbReference type="EMBL" id="GMA24818.1"/>
    </source>
</evidence>
<evidence type="ECO:0000256" key="1">
    <source>
        <dbReference type="ARBA" id="ARBA00004196"/>
    </source>
</evidence>
<evidence type="ECO:0000313" key="7">
    <source>
        <dbReference type="Proteomes" id="UP001157091"/>
    </source>
</evidence>
<dbReference type="RefSeq" id="WP_284293536.1">
    <property type="nucleotide sequence ID" value="NZ_BSUK01000001.1"/>
</dbReference>
<dbReference type="Proteomes" id="UP001157091">
    <property type="component" value="Unassembled WGS sequence"/>
</dbReference>
<evidence type="ECO:0000256" key="2">
    <source>
        <dbReference type="ARBA" id="ARBA00007639"/>
    </source>
</evidence>
<sequence>MNSSLDGRCSRSVRALAAAAALGSVLTLVAACDRGSSGGSGGDSPIKMALVGVDLTNPYYLKMKTDAEAEAKKLNVSLSVQTVASGAGADVETQQIESAVASGAKAILVMPFAEGINPAIKKARDAGVVVYAVDNPTNPTSAVDMSYVTGNRVVGKQLGAWVAAKVKGEHVNIAMLDVFADQTIPVDIDRDQGFLAGMGIDVKDENVKGDEAASGSFDGGTYTVICHQPTQATQDGGRTAMENCLSKNPDVNVVYTINEPSAFGAYQALKAAGKTKDVTIATFDGSCDGIDAMKRGELTVDAQTYPGKMAQLAMQAAVAQIKDGTKPSPSDGLDYYNSGSSLVTDDPISGVDSITSAEAAKLCF</sequence>
<dbReference type="InterPro" id="IPR025997">
    <property type="entry name" value="SBP_2_dom"/>
</dbReference>
<dbReference type="EMBL" id="BSUK01000001">
    <property type="protein sequence ID" value="GMA24818.1"/>
    <property type="molecule type" value="Genomic_DNA"/>
</dbReference>
<evidence type="ECO:0000256" key="3">
    <source>
        <dbReference type="ARBA" id="ARBA00022729"/>
    </source>
</evidence>
<evidence type="ECO:0000259" key="5">
    <source>
        <dbReference type="Pfam" id="PF13407"/>
    </source>
</evidence>
<feature type="chain" id="PRO_5045788164" evidence="4">
    <location>
        <begin position="31"/>
        <end position="364"/>
    </location>
</feature>
<dbReference type="PANTHER" id="PTHR46847">
    <property type="entry name" value="D-ALLOSE-BINDING PERIPLASMIC PROTEIN-RELATED"/>
    <property type="match status" value="1"/>
</dbReference>
<evidence type="ECO:0000256" key="4">
    <source>
        <dbReference type="SAM" id="SignalP"/>
    </source>
</evidence>
<comment type="caution">
    <text evidence="6">The sequence shown here is derived from an EMBL/GenBank/DDBJ whole genome shotgun (WGS) entry which is preliminary data.</text>
</comment>
<proteinExistence type="inferred from homology"/>